<proteinExistence type="predicted"/>
<organism evidence="2">
    <name type="scientific">bioreactor metagenome</name>
    <dbReference type="NCBI Taxonomy" id="1076179"/>
    <lineage>
        <taxon>unclassified sequences</taxon>
        <taxon>metagenomes</taxon>
        <taxon>ecological metagenomes</taxon>
    </lineage>
</organism>
<feature type="region of interest" description="Disordered" evidence="1">
    <location>
        <begin position="1"/>
        <end position="150"/>
    </location>
</feature>
<reference evidence="2" key="1">
    <citation type="submission" date="2019-08" db="EMBL/GenBank/DDBJ databases">
        <authorList>
            <person name="Kucharzyk K."/>
            <person name="Murdoch R.W."/>
            <person name="Higgins S."/>
            <person name="Loffler F."/>
        </authorList>
    </citation>
    <scope>NUCLEOTIDE SEQUENCE</scope>
</reference>
<feature type="compositionally biased region" description="Basic and acidic residues" evidence="1">
    <location>
        <begin position="66"/>
        <end position="78"/>
    </location>
</feature>
<feature type="compositionally biased region" description="Gly residues" evidence="1">
    <location>
        <begin position="109"/>
        <end position="122"/>
    </location>
</feature>
<evidence type="ECO:0000256" key="1">
    <source>
        <dbReference type="SAM" id="MobiDB-lite"/>
    </source>
</evidence>
<gene>
    <name evidence="2" type="ORF">SDC9_163335</name>
</gene>
<comment type="caution">
    <text evidence="2">The sequence shown here is derived from an EMBL/GenBank/DDBJ whole genome shotgun (WGS) entry which is preliminary data.</text>
</comment>
<dbReference type="EMBL" id="VSSQ01062888">
    <property type="protein sequence ID" value="MPN15999.1"/>
    <property type="molecule type" value="Genomic_DNA"/>
</dbReference>
<feature type="compositionally biased region" description="Polar residues" evidence="1">
    <location>
        <begin position="28"/>
        <end position="44"/>
    </location>
</feature>
<name>A0A645FRG1_9ZZZZ</name>
<sequence length="167" mass="17549">MKDPPPQSPGKTKPGDKRRRQQHGPGPLQQNGADEGVTHQTDNAIQLCEVQRGGHNQPLGQADAPVKGEGKKRDDSHKSKAAQLHHAENDSLSKTRPTQPGVHQHKPGHAGGRGGGEQGGKYPGALSAAGGGRQQQQQGTGKDNCPKGQDHKLCGIHATAQNLLQPP</sequence>
<evidence type="ECO:0000313" key="2">
    <source>
        <dbReference type="EMBL" id="MPN15999.1"/>
    </source>
</evidence>
<dbReference type="AlphaFoldDB" id="A0A645FRG1"/>
<accession>A0A645FRG1</accession>
<protein>
    <submittedName>
        <fullName evidence="2">Uncharacterized protein</fullName>
    </submittedName>
</protein>